<dbReference type="Proteomes" id="UP000247233">
    <property type="component" value="Unassembled WGS sequence"/>
</dbReference>
<name>A0A317WIS9_9EURO</name>
<dbReference type="EMBL" id="MSFL01000008">
    <property type="protein sequence ID" value="PWY85955.1"/>
    <property type="molecule type" value="Genomic_DNA"/>
</dbReference>
<feature type="compositionally biased region" description="Low complexity" evidence="1">
    <location>
        <begin position="162"/>
        <end position="185"/>
    </location>
</feature>
<keyword evidence="3" id="KW-1185">Reference proteome</keyword>
<comment type="caution">
    <text evidence="2">The sequence shown here is derived from an EMBL/GenBank/DDBJ whole genome shotgun (WGS) entry which is preliminary data.</text>
</comment>
<dbReference type="RefSeq" id="XP_025400507.1">
    <property type="nucleotide sequence ID" value="XM_025547937.1"/>
</dbReference>
<proteinExistence type="predicted"/>
<dbReference type="AlphaFoldDB" id="A0A317WIS9"/>
<feature type="compositionally biased region" description="Polar residues" evidence="1">
    <location>
        <begin position="186"/>
        <end position="196"/>
    </location>
</feature>
<gene>
    <name evidence="2" type="ORF">BO70DRAFT_428041</name>
</gene>
<accession>A0A317WIS9</accession>
<feature type="compositionally biased region" description="Low complexity" evidence="1">
    <location>
        <begin position="122"/>
        <end position="150"/>
    </location>
</feature>
<feature type="region of interest" description="Disordered" evidence="1">
    <location>
        <begin position="122"/>
        <end position="200"/>
    </location>
</feature>
<dbReference type="STRING" id="1448321.A0A317WIS9"/>
<protein>
    <submittedName>
        <fullName evidence="2">Uncharacterized protein</fullName>
    </submittedName>
</protein>
<reference evidence="2 3" key="1">
    <citation type="submission" date="2016-12" db="EMBL/GenBank/DDBJ databases">
        <title>The genomes of Aspergillus section Nigri reveals drivers in fungal speciation.</title>
        <authorList>
            <consortium name="DOE Joint Genome Institute"/>
            <person name="Vesth T.C."/>
            <person name="Nybo J."/>
            <person name="Theobald S."/>
            <person name="Brandl J."/>
            <person name="Frisvad J.C."/>
            <person name="Nielsen K.F."/>
            <person name="Lyhne E.K."/>
            <person name="Kogle M.E."/>
            <person name="Kuo A."/>
            <person name="Riley R."/>
            <person name="Clum A."/>
            <person name="Nolan M."/>
            <person name="Lipzen A."/>
            <person name="Salamov A."/>
            <person name="Henrissat B."/>
            <person name="Wiebenga A."/>
            <person name="De Vries R.P."/>
            <person name="Grigoriev I.V."/>
            <person name="Mortensen U.H."/>
            <person name="Andersen M.R."/>
            <person name="Baker S.E."/>
        </authorList>
    </citation>
    <scope>NUCLEOTIDE SEQUENCE [LARGE SCALE GENOMIC DNA]</scope>
    <source>
        <strain evidence="2 3">CBS 117.55</strain>
    </source>
</reference>
<organism evidence="2 3">
    <name type="scientific">Aspergillus heteromorphus CBS 117.55</name>
    <dbReference type="NCBI Taxonomy" id="1448321"/>
    <lineage>
        <taxon>Eukaryota</taxon>
        <taxon>Fungi</taxon>
        <taxon>Dikarya</taxon>
        <taxon>Ascomycota</taxon>
        <taxon>Pezizomycotina</taxon>
        <taxon>Eurotiomycetes</taxon>
        <taxon>Eurotiomycetidae</taxon>
        <taxon>Eurotiales</taxon>
        <taxon>Aspergillaceae</taxon>
        <taxon>Aspergillus</taxon>
        <taxon>Aspergillus subgen. Circumdati</taxon>
    </lineage>
</organism>
<dbReference type="VEuPathDB" id="FungiDB:BO70DRAFT_428041"/>
<evidence type="ECO:0000313" key="2">
    <source>
        <dbReference type="EMBL" id="PWY85955.1"/>
    </source>
</evidence>
<evidence type="ECO:0000256" key="1">
    <source>
        <dbReference type="SAM" id="MobiDB-lite"/>
    </source>
</evidence>
<dbReference type="GeneID" id="37070174"/>
<dbReference type="OrthoDB" id="4475042at2759"/>
<sequence>MRLTPRLLLQIQQLSSSNRALPILEIYQPPTLGKHLPHCPRKLHSRDLYVLQSDAYTNLPSAGTASHQEGGKKQDPSSSVAVAGVIYTNPSSADKLVEIFIPSTSQTWSITRTPANATAAPASNYKFTLTPPKNTTDSPTPTPTTANPLTLEWKKRTRSRTRSSTARSSLKSASGSTSTSTSTSTDVSDANQNQHAGESEERFVLSVSGAAMGSGSGGVSSRPTTTTVLAGLERKGVRVGGWDARQVRVLEEVLGGGAWKGCII</sequence>
<evidence type="ECO:0000313" key="3">
    <source>
        <dbReference type="Proteomes" id="UP000247233"/>
    </source>
</evidence>